<dbReference type="eggNOG" id="KOG1823">
    <property type="taxonomic scope" value="Eukaryota"/>
</dbReference>
<name>A0A1I7TUW3_9PELO</name>
<evidence type="ECO:0000313" key="2">
    <source>
        <dbReference type="Proteomes" id="UP000095282"/>
    </source>
</evidence>
<dbReference type="PANTHER" id="PTHR17695:SF11">
    <property type="entry name" value="SMALL SUBUNIT PROCESSOME COMPONENT 20 HOMOLOG"/>
    <property type="match status" value="1"/>
</dbReference>
<dbReference type="eggNOG" id="KOG0061">
    <property type="taxonomic scope" value="Eukaryota"/>
</dbReference>
<reference evidence="3" key="1">
    <citation type="submission" date="2016-11" db="UniProtKB">
        <authorList>
            <consortium name="WormBaseParasite"/>
        </authorList>
    </citation>
    <scope>IDENTIFICATION</scope>
</reference>
<proteinExistence type="predicted"/>
<feature type="domain" description="U3 small nucleolar RNA-associated protein 20 N-terminal" evidence="1">
    <location>
        <begin position="915"/>
        <end position="1070"/>
    </location>
</feature>
<sequence>MYHYVADMDEPNENELFAKYYAAKKQFKKVKKYLTFNERIAQMGGDNGRFSRKLTTETSFETYFQDAIDNWRGEDQGPDLEAFVMEIQVNEIKTYAQLLHKSDKIFEILCKHITLPGSKSVPALCGILSALARDLREKFNKHCWKSIEILVNILDLGEKIAENMEAAYLCFSILVKVQATFLSKQLKKSFINLLPLFASSRDFVRRFASEAFAYLLRKATDLRAISSFVARQAFKTPHMYLSDGCALLFYNTFVGIAGSFHSNCEQIFRDVMHSLVMAEGDSESSSGEFHEFCVKILIQVVGYTIEYAKSSKYENRFFYQTVLTKMLGESKNMKEVVSFMRLLQPCVVQKNDDLMNEITKKKKKREKDNKKNKGKNELKRSEKVEFVCVSELKASLDNVVRIEDFELEQHSVNFISEILLSIFDTDKNRLFSRDVTLKIVEKSTNFQAVIELLLRTINLESFDLYMMPALGKIATAVVKSSSPNDFLLKQVISFYSILCSQRRPIKETVSRSSRSNFFDLSSHYYFRDWLTSNFSAENRRKFGSETLIDMVVAWPWLYSQADAVKGSEDVLDILRETIKSPVKSVVNSQLVYACSVGLFLTNKSMLKSISKEDIETFLDRQKCCESALLTFEIFSSVDGESNDINHMNRVVDLLFPAVLNSDCQVRKTVFKILSNFKLPLPKMIDEEGNVRQQTKTVFEVLYDAEDSELTNFRERLLHLRKLRHGDHVEFIPLGSNKKVEMMILADIVSQFFVGFSPLWKGVFEVLATFANGMDIDTFWNVLSLWINHVNENINRSEDIKEDGRLIGVDIMNRSDFVNARIQLFTFFETIPDIAERRTRVLSPLVLNLFERYNKLTSSTFLSSSVTEKLENDKEFEQAAIEEGQDVVEEEDEEEVEGTVAISTENISQRQETTHTLKALTALLNVYSKFNAAKSVYMEAKLLEMYEQLLGSRYESIQKAALACILSYRNTILANYRENLEALIDEKTLRQTLTYFKLSDDEGDAQVVEEHRAVVVPILLRLLNGKLLVNNKQKGMVSRRNGIIYIIGGCRSNELTFFLRLFFEQIYKIFGQDASFVDIKTKCANVSFFDSLNLKVFQKSNSSDFDINVIFVLYENSSFAADANPSRFEDCVSAHTTLSKSCEL</sequence>
<organism evidence="2 3">
    <name type="scientific">Caenorhabditis tropicalis</name>
    <dbReference type="NCBI Taxonomy" id="1561998"/>
    <lineage>
        <taxon>Eukaryota</taxon>
        <taxon>Metazoa</taxon>
        <taxon>Ecdysozoa</taxon>
        <taxon>Nematoda</taxon>
        <taxon>Chromadorea</taxon>
        <taxon>Rhabditida</taxon>
        <taxon>Rhabditina</taxon>
        <taxon>Rhabditomorpha</taxon>
        <taxon>Rhabditoidea</taxon>
        <taxon>Rhabditidae</taxon>
        <taxon>Peloderinae</taxon>
        <taxon>Caenorhabditis</taxon>
    </lineage>
</organism>
<dbReference type="InterPro" id="IPR016024">
    <property type="entry name" value="ARM-type_fold"/>
</dbReference>
<dbReference type="AlphaFoldDB" id="A0A1I7TUW3"/>
<accession>A0A1I7TUW3</accession>
<dbReference type="GO" id="GO:0032040">
    <property type="term" value="C:small-subunit processome"/>
    <property type="evidence" value="ECO:0007669"/>
    <property type="project" value="TreeGrafter"/>
</dbReference>
<dbReference type="GO" id="GO:0030686">
    <property type="term" value="C:90S preribosome"/>
    <property type="evidence" value="ECO:0007669"/>
    <property type="project" value="TreeGrafter"/>
</dbReference>
<dbReference type="InterPro" id="IPR052575">
    <property type="entry name" value="SSU_processome_comp_20"/>
</dbReference>
<dbReference type="InterPro" id="IPR011430">
    <property type="entry name" value="UTP20_N"/>
</dbReference>
<dbReference type="PANTHER" id="PTHR17695">
    <property type="entry name" value="SMALL SUBUNIT PROCESSOME COMPONENT 20 HOMOLOG"/>
    <property type="match status" value="1"/>
</dbReference>
<dbReference type="Proteomes" id="UP000095282">
    <property type="component" value="Unplaced"/>
</dbReference>
<dbReference type="WBParaSite" id="Csp11.Scaffold629.g12023.t3">
    <property type="protein sequence ID" value="Csp11.Scaffold629.g12023.t3"/>
    <property type="gene ID" value="Csp11.Scaffold629.g12023"/>
</dbReference>
<dbReference type="STRING" id="1561998.A0A1I7TUW3"/>
<dbReference type="Pfam" id="PF07539">
    <property type="entry name" value="UTP20_N"/>
    <property type="match status" value="1"/>
</dbReference>
<evidence type="ECO:0000313" key="3">
    <source>
        <dbReference type="WBParaSite" id="Csp11.Scaffold629.g12023.t3"/>
    </source>
</evidence>
<keyword evidence="2" id="KW-1185">Reference proteome</keyword>
<evidence type="ECO:0000259" key="1">
    <source>
        <dbReference type="Pfam" id="PF07539"/>
    </source>
</evidence>
<dbReference type="SUPFAM" id="SSF48371">
    <property type="entry name" value="ARM repeat"/>
    <property type="match status" value="2"/>
</dbReference>
<protein>
    <submittedName>
        <fullName evidence="3">DRIM domain-containing protein</fullName>
    </submittedName>
</protein>